<sequence>MLKRGLSCCALVVLLAISLCSRVWAAPSVVDVSTLQCEIKDSAPRCDDKIQFDMGYEQELREGRCRYRSLEGLPVGDRWFDRCVDGFIGAYAQVCLVGQMGRLGCGAINHSGEIVIPLVYDRIEITPHSAIVAVNYNGKWGFFNLDEDRLLLAPQFSRITSFSEGLAYVETETEDITEPGWIINEQGLRVASVPRKIQVAGRFSDGLAPARSDTLWGYINSKGEWAISPQFYYAGEFSSGYATVLAIDKPQQWAIIDVSGAGALFFEGDQHRVGEVVGSAVAVTFDCESEPAVATSVRCKRMCLELSNPEPKAACTKVLETR</sequence>
<feature type="signal peptide" evidence="1">
    <location>
        <begin position="1"/>
        <end position="25"/>
    </location>
</feature>
<dbReference type="RefSeq" id="WP_011398806.1">
    <property type="nucleotide sequence ID" value="NC_007645.1"/>
</dbReference>
<proteinExistence type="predicted"/>
<protein>
    <submittedName>
        <fullName evidence="2">Protein containing KWG Leptospira repeats</fullName>
    </submittedName>
</protein>
<gene>
    <name evidence="2" type="ordered locus">HCH_05058</name>
</gene>
<dbReference type="PANTHER" id="PTHR37841:SF1">
    <property type="entry name" value="DUF3298 DOMAIN-CONTAINING PROTEIN"/>
    <property type="match status" value="1"/>
</dbReference>
<dbReference type="EMBL" id="CP000155">
    <property type="protein sequence ID" value="ABC31741.1"/>
    <property type="molecule type" value="Genomic_DNA"/>
</dbReference>
<evidence type="ECO:0000313" key="3">
    <source>
        <dbReference type="Proteomes" id="UP000000238"/>
    </source>
</evidence>
<dbReference type="eggNOG" id="COG5263">
    <property type="taxonomic scope" value="Bacteria"/>
</dbReference>
<organism evidence="2 3">
    <name type="scientific">Hahella chejuensis (strain KCTC 2396)</name>
    <dbReference type="NCBI Taxonomy" id="349521"/>
    <lineage>
        <taxon>Bacteria</taxon>
        <taxon>Pseudomonadati</taxon>
        <taxon>Pseudomonadota</taxon>
        <taxon>Gammaproteobacteria</taxon>
        <taxon>Oceanospirillales</taxon>
        <taxon>Hahellaceae</taxon>
        <taxon>Hahella</taxon>
    </lineage>
</organism>
<evidence type="ECO:0000256" key="1">
    <source>
        <dbReference type="SAM" id="SignalP"/>
    </source>
</evidence>
<dbReference type="AlphaFoldDB" id="Q2SC83"/>
<dbReference type="STRING" id="349521.HCH_05058"/>
<dbReference type="PANTHER" id="PTHR37841">
    <property type="entry name" value="GLR2918 PROTEIN"/>
    <property type="match status" value="1"/>
</dbReference>
<evidence type="ECO:0000313" key="2">
    <source>
        <dbReference type="EMBL" id="ABC31741.1"/>
    </source>
</evidence>
<dbReference type="Pfam" id="PF14903">
    <property type="entry name" value="WG_beta_rep"/>
    <property type="match status" value="2"/>
</dbReference>
<feature type="chain" id="PRO_5004215573" evidence="1">
    <location>
        <begin position="26"/>
        <end position="322"/>
    </location>
</feature>
<reference evidence="2 3" key="1">
    <citation type="journal article" date="2005" name="Nucleic Acids Res.">
        <title>Genomic blueprint of Hahella chejuensis, a marine microbe producing an algicidal agent.</title>
        <authorList>
            <person name="Jeong H."/>
            <person name="Yim J.H."/>
            <person name="Lee C."/>
            <person name="Choi S.-H."/>
            <person name="Park Y.K."/>
            <person name="Yoon S.H."/>
            <person name="Hur C.-G."/>
            <person name="Kang H.-Y."/>
            <person name="Kim D."/>
            <person name="Lee H.H."/>
            <person name="Park K.H."/>
            <person name="Park S.-H."/>
            <person name="Park H.-S."/>
            <person name="Lee H.K."/>
            <person name="Oh T.K."/>
            <person name="Kim J.F."/>
        </authorList>
    </citation>
    <scope>NUCLEOTIDE SEQUENCE [LARGE SCALE GENOMIC DNA]</scope>
    <source>
        <strain evidence="2 3">KCTC 2396</strain>
    </source>
</reference>
<keyword evidence="1" id="KW-0732">Signal</keyword>
<dbReference type="KEGG" id="hch:HCH_05058"/>
<dbReference type="Proteomes" id="UP000000238">
    <property type="component" value="Chromosome"/>
</dbReference>
<name>Q2SC83_HAHCH</name>
<dbReference type="OrthoDB" id="5380961at2"/>
<dbReference type="HOGENOM" id="CLU_862677_0_0_6"/>
<accession>Q2SC83</accession>
<dbReference type="InterPro" id="IPR032774">
    <property type="entry name" value="WG_beta_rep"/>
</dbReference>
<keyword evidence="3" id="KW-1185">Reference proteome</keyword>